<dbReference type="AlphaFoldDB" id="A0A383AWJ6"/>
<gene>
    <name evidence="2" type="ORF">METZ01_LOCUS464764</name>
</gene>
<evidence type="ECO:0000313" key="2">
    <source>
        <dbReference type="EMBL" id="SVE11910.1"/>
    </source>
</evidence>
<dbReference type="Gene3D" id="3.10.450.50">
    <property type="match status" value="1"/>
</dbReference>
<dbReference type="Pfam" id="PF14534">
    <property type="entry name" value="DUF4440"/>
    <property type="match status" value="1"/>
</dbReference>
<dbReference type="EMBL" id="UINC01195371">
    <property type="protein sequence ID" value="SVE11910.1"/>
    <property type="molecule type" value="Genomic_DNA"/>
</dbReference>
<reference evidence="2" key="1">
    <citation type="submission" date="2018-05" db="EMBL/GenBank/DDBJ databases">
        <authorList>
            <person name="Lanie J.A."/>
            <person name="Ng W.-L."/>
            <person name="Kazmierczak K.M."/>
            <person name="Andrzejewski T.M."/>
            <person name="Davidsen T.M."/>
            <person name="Wayne K.J."/>
            <person name="Tettelin H."/>
            <person name="Glass J.I."/>
            <person name="Rusch D."/>
            <person name="Podicherti R."/>
            <person name="Tsui H.-C.T."/>
            <person name="Winkler M.E."/>
        </authorList>
    </citation>
    <scope>NUCLEOTIDE SEQUENCE</scope>
</reference>
<dbReference type="InterPro" id="IPR032710">
    <property type="entry name" value="NTF2-like_dom_sf"/>
</dbReference>
<name>A0A383AWJ6_9ZZZZ</name>
<proteinExistence type="predicted"/>
<feature type="domain" description="DUF4440" evidence="1">
    <location>
        <begin position="32"/>
        <end position="135"/>
    </location>
</feature>
<dbReference type="CDD" id="cd00531">
    <property type="entry name" value="NTF2_like"/>
    <property type="match status" value="1"/>
</dbReference>
<protein>
    <recommendedName>
        <fullName evidence="1">DUF4440 domain-containing protein</fullName>
    </recommendedName>
</protein>
<dbReference type="SUPFAM" id="SSF54427">
    <property type="entry name" value="NTF2-like"/>
    <property type="match status" value="1"/>
</dbReference>
<organism evidence="2">
    <name type="scientific">marine metagenome</name>
    <dbReference type="NCBI Taxonomy" id="408172"/>
    <lineage>
        <taxon>unclassified sequences</taxon>
        <taxon>metagenomes</taxon>
        <taxon>ecological metagenomes</taxon>
    </lineage>
</organism>
<accession>A0A383AWJ6</accession>
<sequence length="145" mass="16232">MRLFFGSLIWIYMINVGVADQHLDNEDVVSAIEAVNKKLADCTNSGDVECAAMFYTENAIYMAPNLEPLKGRENIKAGMIDDGTTVVELNADEIEVFGDTATELGTYVIETRDGGHIDHGNYVVIWKKTNDGWKLHWDIFNTNMP</sequence>
<evidence type="ECO:0000259" key="1">
    <source>
        <dbReference type="Pfam" id="PF14534"/>
    </source>
</evidence>
<dbReference type="InterPro" id="IPR027843">
    <property type="entry name" value="DUF4440"/>
</dbReference>